<keyword evidence="4" id="KW-1185">Reference proteome</keyword>
<dbReference type="RefSeq" id="WP_182165582.1">
    <property type="nucleotide sequence ID" value="NZ_JACFXV010000053.1"/>
</dbReference>
<evidence type="ECO:0000313" key="4">
    <source>
        <dbReference type="Proteomes" id="UP000541109"/>
    </source>
</evidence>
<evidence type="ECO:0000313" key="3">
    <source>
        <dbReference type="EMBL" id="MBA5777842.1"/>
    </source>
</evidence>
<dbReference type="Proteomes" id="UP000541109">
    <property type="component" value="Unassembled WGS sequence"/>
</dbReference>
<dbReference type="PANTHER" id="PTHR11895">
    <property type="entry name" value="TRANSAMIDASE"/>
    <property type="match status" value="1"/>
</dbReference>
<dbReference type="PANTHER" id="PTHR11895:SF151">
    <property type="entry name" value="GLUTAMYL-TRNA(GLN) AMIDOTRANSFERASE SUBUNIT A"/>
    <property type="match status" value="1"/>
</dbReference>
<reference evidence="3 4" key="1">
    <citation type="submission" date="2020-07" db="EMBL/GenBank/DDBJ databases">
        <title>Stappia sp., F7233, whole genome shotgun sequencing project.</title>
        <authorList>
            <person name="Jiang S."/>
            <person name="Liu Z.W."/>
            <person name="Du Z.J."/>
        </authorList>
    </citation>
    <scope>NUCLEOTIDE SEQUENCE [LARGE SCALE GENOMIC DNA]</scope>
    <source>
        <strain evidence="3 4">F7233</strain>
    </source>
</reference>
<evidence type="ECO:0000256" key="1">
    <source>
        <dbReference type="ARBA" id="ARBA00009199"/>
    </source>
</evidence>
<dbReference type="AlphaFoldDB" id="A0A839AG50"/>
<dbReference type="SUPFAM" id="SSF75304">
    <property type="entry name" value="Amidase signature (AS) enzymes"/>
    <property type="match status" value="1"/>
</dbReference>
<dbReference type="Pfam" id="PF01425">
    <property type="entry name" value="Amidase"/>
    <property type="match status" value="1"/>
</dbReference>
<organism evidence="3 4">
    <name type="scientific">Stappia albiluteola</name>
    <dbReference type="NCBI Taxonomy" id="2758565"/>
    <lineage>
        <taxon>Bacteria</taxon>
        <taxon>Pseudomonadati</taxon>
        <taxon>Pseudomonadota</taxon>
        <taxon>Alphaproteobacteria</taxon>
        <taxon>Hyphomicrobiales</taxon>
        <taxon>Stappiaceae</taxon>
        <taxon>Stappia</taxon>
    </lineage>
</organism>
<evidence type="ECO:0000259" key="2">
    <source>
        <dbReference type="Pfam" id="PF01425"/>
    </source>
</evidence>
<dbReference type="InterPro" id="IPR023631">
    <property type="entry name" value="Amidase_dom"/>
</dbReference>
<name>A0A839AG50_9HYPH</name>
<comment type="caution">
    <text evidence="3">The sequence shown here is derived from an EMBL/GenBank/DDBJ whole genome shotgun (WGS) entry which is preliminary data.</text>
</comment>
<proteinExistence type="inferred from homology"/>
<accession>A0A839AG50</accession>
<feature type="domain" description="Amidase" evidence="2">
    <location>
        <begin position="43"/>
        <end position="402"/>
    </location>
</feature>
<dbReference type="EMBL" id="JACFXV010000053">
    <property type="protein sequence ID" value="MBA5777842.1"/>
    <property type="molecule type" value="Genomic_DNA"/>
</dbReference>
<gene>
    <name evidence="3" type="ORF">H2509_11980</name>
</gene>
<protein>
    <submittedName>
        <fullName evidence="3">Amidase</fullName>
    </submittedName>
</protein>
<sequence>MLSAIELARDLEAGRTTVDRIFDACAEAIAEKEGIIRAFTALDLDAARLAAAEGRGPLAGLPFAVKDNIDTADLPTAYGSPIYAGHRPAADAAIVAQAKRLGAGIVGKTVTTEFAFFKPGPTRNPVKPSHTPGGSSSGSAAGIAAGFFALAIGTQTGGSVVRPAAFCGIAGFKPSYGILPPVGLKIFSWSLDTLGVFGKGVADAAFGAAALSGRDWRVDRQMPAAPHFALVRTHLWHEASGEMRVALENTARLAEKAGAKVSEVTLPAVFSDAFAAHQVIQDFEAALALGHEFDRRVAELSPILRETLAAGRAIEAADYDAARKTAAEAKLALKDLFQDFDAILTPSAPGTAPEGLGSTGSSIFNRVWTLMGVPAVNVPGVISAQGMPLGIQVVGARDEDHKALMAAKWLEEAIAKAD</sequence>
<dbReference type="InterPro" id="IPR036928">
    <property type="entry name" value="AS_sf"/>
</dbReference>
<dbReference type="GO" id="GO:0003824">
    <property type="term" value="F:catalytic activity"/>
    <property type="evidence" value="ECO:0007669"/>
    <property type="project" value="InterPro"/>
</dbReference>
<dbReference type="InterPro" id="IPR000120">
    <property type="entry name" value="Amidase"/>
</dbReference>
<dbReference type="Gene3D" id="3.90.1300.10">
    <property type="entry name" value="Amidase signature (AS) domain"/>
    <property type="match status" value="1"/>
</dbReference>
<comment type="similarity">
    <text evidence="1">Belongs to the amidase family.</text>
</comment>